<dbReference type="KEGG" id="kbi:30211403"/>
<organism evidence="1">
    <name type="scientific">Kwoniella bestiolae CBS 10118</name>
    <dbReference type="NCBI Taxonomy" id="1296100"/>
    <lineage>
        <taxon>Eukaryota</taxon>
        <taxon>Fungi</taxon>
        <taxon>Dikarya</taxon>
        <taxon>Basidiomycota</taxon>
        <taxon>Agaricomycotina</taxon>
        <taxon>Tremellomycetes</taxon>
        <taxon>Tremellales</taxon>
        <taxon>Cryptococcaceae</taxon>
        <taxon>Kwoniella</taxon>
    </lineage>
</organism>
<sequence>MASIEDRFGTRPLRVDELWKSWPVLKVDGMYRVLDGSLPPNASTTVPIIYPTIRTDHSLSSNTQLVSRMKVRRLKLQIVRDILNSFYDLSSVEINVDYDAAWDLLRSPGRSMMGLVWRMDQAREENTKGIEAEDYNKHRKAIYHFALGWVHLIPYHVDAFEALSDLRMGLAKLEKDLFSNMRICAQRLAASPTIGIQSKHNLWRLSYTSSLINLTSYFAMTAQEVFEHITRLYEVSEELRKIPDTPYDYLTGQTLFIIRKMEDFVDGKPKDLELWFLDRKVSLRERRRLESQEIRRLELREM</sequence>
<evidence type="ECO:0000313" key="1">
    <source>
        <dbReference type="EMBL" id="OCF24018.1"/>
    </source>
</evidence>
<dbReference type="AlphaFoldDB" id="A0A1B9FZ18"/>
<dbReference type="EMBL" id="CP144546">
    <property type="protein sequence ID" value="WVW85222.1"/>
    <property type="molecule type" value="Genomic_DNA"/>
</dbReference>
<reference evidence="1" key="1">
    <citation type="submission" date="2013-07" db="EMBL/GenBank/DDBJ databases">
        <title>The Genome Sequence of Cryptococcus bestiolae CBS10118.</title>
        <authorList>
            <consortium name="The Broad Institute Genome Sequencing Platform"/>
            <person name="Cuomo C."/>
            <person name="Litvintseva A."/>
            <person name="Chen Y."/>
            <person name="Heitman J."/>
            <person name="Sun S."/>
            <person name="Springer D."/>
            <person name="Dromer F."/>
            <person name="Young S.K."/>
            <person name="Zeng Q."/>
            <person name="Gargeya S."/>
            <person name="Fitzgerald M."/>
            <person name="Abouelleil A."/>
            <person name="Alvarado L."/>
            <person name="Berlin A.M."/>
            <person name="Chapman S.B."/>
            <person name="Dewar J."/>
            <person name="Goldberg J."/>
            <person name="Griggs A."/>
            <person name="Gujja S."/>
            <person name="Hansen M."/>
            <person name="Howarth C."/>
            <person name="Imamovic A."/>
            <person name="Larimer J."/>
            <person name="McCowan C."/>
            <person name="Murphy C."/>
            <person name="Pearson M."/>
            <person name="Priest M."/>
            <person name="Roberts A."/>
            <person name="Saif S."/>
            <person name="Shea T."/>
            <person name="Sykes S."/>
            <person name="Wortman J."/>
            <person name="Nusbaum C."/>
            <person name="Birren B."/>
        </authorList>
    </citation>
    <scope>NUCLEOTIDE SEQUENCE [LARGE SCALE GENOMIC DNA]</scope>
    <source>
        <strain evidence="1">CBS 10118</strain>
    </source>
</reference>
<evidence type="ECO:0000313" key="3">
    <source>
        <dbReference type="Proteomes" id="UP000092730"/>
    </source>
</evidence>
<dbReference type="Proteomes" id="UP000092730">
    <property type="component" value="Chromosome 6"/>
</dbReference>
<dbReference type="RefSeq" id="XP_019045088.1">
    <property type="nucleotide sequence ID" value="XM_019193611.1"/>
</dbReference>
<dbReference type="VEuPathDB" id="FungiDB:I302_07004"/>
<proteinExistence type="predicted"/>
<protein>
    <submittedName>
        <fullName evidence="1">Uncharacterized protein</fullName>
    </submittedName>
</protein>
<reference evidence="2" key="4">
    <citation type="submission" date="2024-02" db="EMBL/GenBank/DDBJ databases">
        <title>Comparative genomics of Cryptococcus and Kwoniella reveals pathogenesis evolution and contrasting modes of karyotype evolution via chromosome fusion or intercentromeric recombination.</title>
        <authorList>
            <person name="Coelho M.A."/>
            <person name="David-Palma M."/>
            <person name="Shea T."/>
            <person name="Bowers K."/>
            <person name="McGinley-Smith S."/>
            <person name="Mohammad A.W."/>
            <person name="Gnirke A."/>
            <person name="Yurkov A.M."/>
            <person name="Nowrousian M."/>
            <person name="Sun S."/>
            <person name="Cuomo C.A."/>
            <person name="Heitman J."/>
        </authorList>
    </citation>
    <scope>NUCLEOTIDE SEQUENCE</scope>
    <source>
        <strain evidence="2">CBS 10118</strain>
    </source>
</reference>
<accession>A0A1B9FZ18</accession>
<dbReference type="GeneID" id="30211403"/>
<gene>
    <name evidence="1" type="ORF">I302_07004</name>
    <name evidence="2" type="ORF">I302_107260</name>
</gene>
<keyword evidence="3" id="KW-1185">Reference proteome</keyword>
<reference evidence="2" key="2">
    <citation type="submission" date="2013-07" db="EMBL/GenBank/DDBJ databases">
        <authorList>
            <consortium name="The Broad Institute Genome Sequencing Platform"/>
            <person name="Cuomo C."/>
            <person name="Litvintseva A."/>
            <person name="Chen Y."/>
            <person name="Heitman J."/>
            <person name="Sun S."/>
            <person name="Springer D."/>
            <person name="Dromer F."/>
            <person name="Young S.K."/>
            <person name="Zeng Q."/>
            <person name="Gargeya S."/>
            <person name="Fitzgerald M."/>
            <person name="Abouelleil A."/>
            <person name="Alvarado L."/>
            <person name="Berlin A.M."/>
            <person name="Chapman S.B."/>
            <person name="Dewar J."/>
            <person name="Goldberg J."/>
            <person name="Griggs A."/>
            <person name="Gujja S."/>
            <person name="Hansen M."/>
            <person name="Howarth C."/>
            <person name="Imamovic A."/>
            <person name="Larimer J."/>
            <person name="McCowan C."/>
            <person name="Murphy C."/>
            <person name="Pearson M."/>
            <person name="Priest M."/>
            <person name="Roberts A."/>
            <person name="Saif S."/>
            <person name="Shea T."/>
            <person name="Sykes S."/>
            <person name="Wortman J."/>
            <person name="Nusbaum C."/>
            <person name="Birren B."/>
        </authorList>
    </citation>
    <scope>NUCLEOTIDE SEQUENCE</scope>
    <source>
        <strain evidence="2">CBS 10118</strain>
    </source>
</reference>
<evidence type="ECO:0000313" key="2">
    <source>
        <dbReference type="EMBL" id="WVW85222.1"/>
    </source>
</evidence>
<dbReference type="EMBL" id="KI894023">
    <property type="protein sequence ID" value="OCF24018.1"/>
    <property type="molecule type" value="Genomic_DNA"/>
</dbReference>
<name>A0A1B9FZ18_9TREE</name>
<reference evidence="1" key="3">
    <citation type="submission" date="2014-01" db="EMBL/GenBank/DDBJ databases">
        <title>Evolution of pathogenesis and genome organization in the Tremellales.</title>
        <authorList>
            <person name="Cuomo C."/>
            <person name="Litvintseva A."/>
            <person name="Heitman J."/>
            <person name="Chen Y."/>
            <person name="Sun S."/>
            <person name="Springer D."/>
            <person name="Dromer F."/>
            <person name="Young S."/>
            <person name="Zeng Q."/>
            <person name="Chapman S."/>
            <person name="Gujja S."/>
            <person name="Saif S."/>
            <person name="Birren B."/>
        </authorList>
    </citation>
    <scope>NUCLEOTIDE SEQUENCE</scope>
    <source>
        <strain evidence="1">CBS 10118</strain>
    </source>
</reference>
<dbReference type="STRING" id="1296100.A0A1B9FZ18"/>